<dbReference type="Proteomes" id="UP001163046">
    <property type="component" value="Unassembled WGS sequence"/>
</dbReference>
<dbReference type="AlphaFoldDB" id="A0A9X0D767"/>
<comment type="caution">
    <text evidence="1">The sequence shown here is derived from an EMBL/GenBank/DDBJ whole genome shotgun (WGS) entry which is preliminary data.</text>
</comment>
<accession>A0A9X0D767</accession>
<reference evidence="1" key="1">
    <citation type="submission" date="2023-01" db="EMBL/GenBank/DDBJ databases">
        <title>Genome assembly of the deep-sea coral Lophelia pertusa.</title>
        <authorList>
            <person name="Herrera S."/>
            <person name="Cordes E."/>
        </authorList>
    </citation>
    <scope>NUCLEOTIDE SEQUENCE</scope>
    <source>
        <strain evidence="1">USNM1676648</strain>
        <tissue evidence="1">Polyp</tissue>
    </source>
</reference>
<keyword evidence="2" id="KW-1185">Reference proteome</keyword>
<name>A0A9X0D767_9CNID</name>
<evidence type="ECO:0000313" key="2">
    <source>
        <dbReference type="Proteomes" id="UP001163046"/>
    </source>
</evidence>
<evidence type="ECO:0000313" key="1">
    <source>
        <dbReference type="EMBL" id="KAJ7389325.1"/>
    </source>
</evidence>
<organism evidence="1 2">
    <name type="scientific">Desmophyllum pertusum</name>
    <dbReference type="NCBI Taxonomy" id="174260"/>
    <lineage>
        <taxon>Eukaryota</taxon>
        <taxon>Metazoa</taxon>
        <taxon>Cnidaria</taxon>
        <taxon>Anthozoa</taxon>
        <taxon>Hexacorallia</taxon>
        <taxon>Scleractinia</taxon>
        <taxon>Caryophylliina</taxon>
        <taxon>Caryophylliidae</taxon>
        <taxon>Desmophyllum</taxon>
    </lineage>
</organism>
<protein>
    <submittedName>
        <fullName evidence="1">Uncharacterized protein</fullName>
    </submittedName>
</protein>
<proteinExistence type="predicted"/>
<dbReference type="EMBL" id="MU825435">
    <property type="protein sequence ID" value="KAJ7389325.1"/>
    <property type="molecule type" value="Genomic_DNA"/>
</dbReference>
<gene>
    <name evidence="1" type="ORF">OS493_032181</name>
</gene>
<sequence>MKAAEYPFRPGAIKIIILVTDNSRVNHSSLTNETVAEALNNISARLVVIGKFPFKRAIAVDTFGHLYTKKNRVDKVTKWSDKLPQYDEYVQVLTKTQGVVIKLKAFESGKTDRVFQSIVERMREDKCDQECTCVTDEVGKGKTICKTVPSCN</sequence>